<evidence type="ECO:0000313" key="3">
    <source>
        <dbReference type="EMBL" id="ART20880.1"/>
    </source>
</evidence>
<keyword evidence="2" id="KW-1133">Transmembrane helix</keyword>
<dbReference type="Proteomes" id="UP000250197">
    <property type="component" value="Chromosome"/>
</dbReference>
<name>A0A2Z2IX20_CORST</name>
<dbReference type="AlphaFoldDB" id="A0A2Z2IX20"/>
<keyword evidence="2" id="KW-0472">Membrane</keyword>
<evidence type="ECO:0000256" key="1">
    <source>
        <dbReference type="SAM" id="MobiDB-lite"/>
    </source>
</evidence>
<protein>
    <submittedName>
        <fullName evidence="3">Uncharacterized protein</fullName>
    </submittedName>
</protein>
<gene>
    <name evidence="3" type="ORF">CBE89_04770</name>
</gene>
<dbReference type="RefSeq" id="WP_086891007.1">
    <property type="nucleotide sequence ID" value="NZ_CP021252.1"/>
</dbReference>
<organism evidence="3 4">
    <name type="scientific">Corynebacterium striatum</name>
    <dbReference type="NCBI Taxonomy" id="43770"/>
    <lineage>
        <taxon>Bacteria</taxon>
        <taxon>Bacillati</taxon>
        <taxon>Actinomycetota</taxon>
        <taxon>Actinomycetes</taxon>
        <taxon>Mycobacteriales</taxon>
        <taxon>Corynebacteriaceae</taxon>
        <taxon>Corynebacterium</taxon>
    </lineage>
</organism>
<sequence>MTWREKLGTIGGIGLAIAIPISGGFGISYAVNAMPLESSVEIPTTKDPSAHHPGENLGAALRGVEDNSH</sequence>
<accession>A0A2Z2IX20</accession>
<feature type="transmembrane region" description="Helical" evidence="2">
    <location>
        <begin position="7"/>
        <end position="31"/>
    </location>
</feature>
<dbReference type="KEGG" id="cstr:CBE89_04770"/>
<dbReference type="EMBL" id="CP021252">
    <property type="protein sequence ID" value="ART20880.1"/>
    <property type="molecule type" value="Genomic_DNA"/>
</dbReference>
<evidence type="ECO:0000256" key="2">
    <source>
        <dbReference type="SAM" id="Phobius"/>
    </source>
</evidence>
<feature type="region of interest" description="Disordered" evidence="1">
    <location>
        <begin position="44"/>
        <end position="69"/>
    </location>
</feature>
<proteinExistence type="predicted"/>
<keyword evidence="2" id="KW-0812">Transmembrane</keyword>
<evidence type="ECO:0000313" key="4">
    <source>
        <dbReference type="Proteomes" id="UP000250197"/>
    </source>
</evidence>
<reference evidence="3 4" key="1">
    <citation type="submission" date="2017-05" db="EMBL/GenBank/DDBJ databases">
        <title>Complete genome sequence of Corynebacterium striatum KC-Na-1 isolated from Neophocaena asiaeorientalis in Korea.</title>
        <authorList>
            <person name="Kim J.H."/>
            <person name="Lee K."/>
        </authorList>
    </citation>
    <scope>NUCLEOTIDE SEQUENCE [LARGE SCALE GENOMIC DNA]</scope>
    <source>
        <strain evidence="3 4">KC-Na-01</strain>
    </source>
</reference>